<dbReference type="GO" id="GO:0016020">
    <property type="term" value="C:membrane"/>
    <property type="evidence" value="ECO:0007669"/>
    <property type="project" value="InterPro"/>
</dbReference>
<keyword evidence="1 2" id="KW-0808">Transferase</keyword>
<dbReference type="GO" id="GO:0008654">
    <property type="term" value="P:phospholipid biosynthetic process"/>
    <property type="evidence" value="ECO:0007669"/>
    <property type="project" value="InterPro"/>
</dbReference>
<dbReference type="OrthoDB" id="331608at2157"/>
<dbReference type="Gene3D" id="1.20.120.1760">
    <property type="match status" value="1"/>
</dbReference>
<dbReference type="GeneID" id="12446549"/>
<keyword evidence="3" id="KW-0472">Membrane</keyword>
<feature type="transmembrane region" description="Helical" evidence="3">
    <location>
        <begin position="270"/>
        <end position="288"/>
    </location>
</feature>
<keyword evidence="3" id="KW-1133">Transmembrane helix</keyword>
<proteinExistence type="inferred from homology"/>
<dbReference type="InterPro" id="IPR000462">
    <property type="entry name" value="CDP-OH_P_trans"/>
</dbReference>
<feature type="transmembrane region" description="Helical" evidence="3">
    <location>
        <begin position="133"/>
        <end position="153"/>
    </location>
</feature>
<dbReference type="HOGENOM" id="CLU_082036_0_0_2"/>
<evidence type="ECO:0000256" key="1">
    <source>
        <dbReference type="ARBA" id="ARBA00022679"/>
    </source>
</evidence>
<dbReference type="GO" id="GO:0016780">
    <property type="term" value="F:phosphotransferase activity, for other substituted phosphate groups"/>
    <property type="evidence" value="ECO:0007669"/>
    <property type="project" value="InterPro"/>
</dbReference>
<evidence type="ECO:0000256" key="2">
    <source>
        <dbReference type="RuleBase" id="RU003750"/>
    </source>
</evidence>
<feature type="transmembrane region" description="Helical" evidence="3">
    <location>
        <begin position="59"/>
        <end position="78"/>
    </location>
</feature>
<feature type="transmembrane region" description="Helical" evidence="3">
    <location>
        <begin position="194"/>
        <end position="221"/>
    </location>
</feature>
<dbReference type="EMBL" id="FR746099">
    <property type="protein sequence ID" value="CCC39776.1"/>
    <property type="molecule type" value="Genomic_DNA"/>
</dbReference>
<comment type="similarity">
    <text evidence="2">Belongs to the CDP-alcohol phosphatidyltransferase class-I family.</text>
</comment>
<keyword evidence="3" id="KW-0812">Transmembrane</keyword>
<dbReference type="InterPro" id="IPR043130">
    <property type="entry name" value="CDP-OH_PTrfase_TM_dom"/>
</dbReference>
<protein>
    <submittedName>
        <fullName evidence="4">CDP-alcohol 1-archaetidyltransferase</fullName>
        <ecNumber evidence="4">2.7.8.-</ecNumber>
    </submittedName>
</protein>
<dbReference type="KEGG" id="hwc:Hqrw_1853"/>
<organism evidence="4 5">
    <name type="scientific">Haloquadratum walsbyi (strain DSM 16854 / JCM 12705 / C23)</name>
    <dbReference type="NCBI Taxonomy" id="768065"/>
    <lineage>
        <taxon>Archaea</taxon>
        <taxon>Methanobacteriati</taxon>
        <taxon>Methanobacteriota</taxon>
        <taxon>Stenosarchaea group</taxon>
        <taxon>Halobacteria</taxon>
        <taxon>Halobacteriales</taxon>
        <taxon>Haloferacaceae</taxon>
        <taxon>Haloquadratum</taxon>
    </lineage>
</organism>
<reference evidence="4 5" key="1">
    <citation type="journal article" date="2011" name="PLoS ONE">
        <title>Haloquadratum walsbyi: limited diversity in a global pond.</title>
        <authorList>
            <person name="Dyall-Smith M."/>
            <person name="Pfeiffer F."/>
            <person name="Klee K."/>
            <person name="Palm P."/>
            <person name="Gross K."/>
            <person name="Schuster S.C."/>
            <person name="Rampp M."/>
            <person name="Oesterhelt D."/>
        </authorList>
    </citation>
    <scope>NUCLEOTIDE SEQUENCE [LARGE SCALE GENOMIC DNA]</scope>
    <source>
        <strain evidence="5">DSM 16854 / JCM 12705 / C23</strain>
    </source>
</reference>
<dbReference type="InterPro" id="IPR048254">
    <property type="entry name" value="CDP_ALCOHOL_P_TRANSF_CS"/>
</dbReference>
<name>G0LI56_HALWC</name>
<evidence type="ECO:0000313" key="4">
    <source>
        <dbReference type="EMBL" id="CCC39776.1"/>
    </source>
</evidence>
<dbReference type="RefSeq" id="WP_014555552.1">
    <property type="nucleotide sequence ID" value="NC_017459.1"/>
</dbReference>
<dbReference type="EC" id="2.7.8.-" evidence="4"/>
<feature type="transmembrane region" description="Helical" evidence="3">
    <location>
        <begin position="20"/>
        <end position="39"/>
    </location>
</feature>
<dbReference type="PROSITE" id="PS00379">
    <property type="entry name" value="CDP_ALCOHOL_P_TRANSF"/>
    <property type="match status" value="1"/>
</dbReference>
<evidence type="ECO:0000313" key="5">
    <source>
        <dbReference type="Proteomes" id="UP000007954"/>
    </source>
</evidence>
<dbReference type="AlphaFoldDB" id="G0LI56"/>
<dbReference type="Proteomes" id="UP000007954">
    <property type="component" value="Chromosome"/>
</dbReference>
<evidence type="ECO:0000256" key="3">
    <source>
        <dbReference type="SAM" id="Phobius"/>
    </source>
</evidence>
<dbReference type="Pfam" id="PF01066">
    <property type="entry name" value="CDP-OH_P_transf"/>
    <property type="match status" value="1"/>
</dbReference>
<accession>G0LI56</accession>
<sequence>MRDTDFPVTSSVLFLRRPQVTAIAVVTAFVGVTAFLVANELHMQQVPDSFEAISLNLDFVRWTLIAGTVAVAELWYCYRHLGANHPPASAGDDTDTEATHTADADISSADETAKIESYQFLGLPNIVTLARGALFATLAGFAGVTPIYSIAWLPSLLYGIGSALDFVDGSLARTAGRQTVLGAKLDLTFDSLGFLIAPIVAILWGQLPVWYLLLPAAQYSFKIGRNHRRRRGLCVQPLPASSVRRPLAGLQMAFITLALAPIISANLIKILAMAVLAPSLIIFIRDYLVIADYI</sequence>
<gene>
    <name evidence="4" type="primary">pgsA1</name>
    <name evidence="4" type="ordered locus">Hqrw_1853</name>
</gene>